<evidence type="ECO:0000256" key="5">
    <source>
        <dbReference type="ARBA" id="ARBA00023284"/>
    </source>
</evidence>
<proteinExistence type="inferred from homology"/>
<dbReference type="PANTHER" id="PTHR13887:SF14">
    <property type="entry name" value="DISULFIDE BOND FORMATION PROTEIN D"/>
    <property type="match status" value="1"/>
</dbReference>
<dbReference type="GO" id="GO:0016491">
    <property type="term" value="F:oxidoreductase activity"/>
    <property type="evidence" value="ECO:0007669"/>
    <property type="project" value="UniProtKB-KW"/>
</dbReference>
<dbReference type="SUPFAM" id="SSF52833">
    <property type="entry name" value="Thioredoxin-like"/>
    <property type="match status" value="1"/>
</dbReference>
<gene>
    <name evidence="8" type="ORF">UFOPK3461_00063</name>
</gene>
<evidence type="ECO:0000256" key="6">
    <source>
        <dbReference type="SAM" id="Phobius"/>
    </source>
</evidence>
<organism evidence="8">
    <name type="scientific">freshwater metagenome</name>
    <dbReference type="NCBI Taxonomy" id="449393"/>
    <lineage>
        <taxon>unclassified sequences</taxon>
        <taxon>metagenomes</taxon>
        <taxon>ecological metagenomes</taxon>
    </lineage>
</organism>
<evidence type="ECO:0000256" key="4">
    <source>
        <dbReference type="ARBA" id="ARBA00023157"/>
    </source>
</evidence>
<feature type="domain" description="Thioredoxin-like fold" evidence="7">
    <location>
        <begin position="66"/>
        <end position="217"/>
    </location>
</feature>
<dbReference type="Pfam" id="PF13462">
    <property type="entry name" value="Thioredoxin_4"/>
    <property type="match status" value="1"/>
</dbReference>
<evidence type="ECO:0000313" key="8">
    <source>
        <dbReference type="EMBL" id="CAB4866217.1"/>
    </source>
</evidence>
<dbReference type="AlphaFoldDB" id="A0A6J7D5W4"/>
<feature type="transmembrane region" description="Helical" evidence="6">
    <location>
        <begin position="17"/>
        <end position="35"/>
    </location>
</feature>
<keyword evidence="6" id="KW-0472">Membrane</keyword>
<sequence>MTKEDGSPKRDNFTRNLVVAVVVGVVLLMLVPTLVSKKSDNSAAIPAIASVKDGYGISFNTDLASAPKIDIYEDFQCPYCAGFEGLTGEYIDGLIKNKEAKVVYHLMSFIGLESLSAANAAGCAADDGKFLEFHKLLYANQPKTENSGTWTNEYLKAAGQGVGVSSQKFSSCIDDLKYANWTKNIANEAGSKNVNSTPTIFINGKKIDNAKDLVSLDAFKAAVAKG</sequence>
<comment type="similarity">
    <text evidence="1">Belongs to the thioredoxin family. DsbA subfamily.</text>
</comment>
<keyword evidence="4" id="KW-1015">Disulfide bond</keyword>
<evidence type="ECO:0000259" key="7">
    <source>
        <dbReference type="Pfam" id="PF13462"/>
    </source>
</evidence>
<evidence type="ECO:0000256" key="1">
    <source>
        <dbReference type="ARBA" id="ARBA00005791"/>
    </source>
</evidence>
<reference evidence="8" key="1">
    <citation type="submission" date="2020-05" db="EMBL/GenBank/DDBJ databases">
        <authorList>
            <person name="Chiriac C."/>
            <person name="Salcher M."/>
            <person name="Ghai R."/>
            <person name="Kavagutti S V."/>
        </authorList>
    </citation>
    <scope>NUCLEOTIDE SEQUENCE</scope>
</reference>
<dbReference type="InterPro" id="IPR036249">
    <property type="entry name" value="Thioredoxin-like_sf"/>
</dbReference>
<evidence type="ECO:0000256" key="2">
    <source>
        <dbReference type="ARBA" id="ARBA00022729"/>
    </source>
</evidence>
<keyword evidence="6" id="KW-0812">Transmembrane</keyword>
<keyword evidence="5" id="KW-0676">Redox-active center</keyword>
<dbReference type="CDD" id="cd02972">
    <property type="entry name" value="DsbA_family"/>
    <property type="match status" value="1"/>
</dbReference>
<evidence type="ECO:0000256" key="3">
    <source>
        <dbReference type="ARBA" id="ARBA00023002"/>
    </source>
</evidence>
<accession>A0A6J7D5W4</accession>
<keyword evidence="3" id="KW-0560">Oxidoreductase</keyword>
<dbReference type="PANTHER" id="PTHR13887">
    <property type="entry name" value="GLUTATHIONE S-TRANSFERASE KAPPA"/>
    <property type="match status" value="1"/>
</dbReference>
<name>A0A6J7D5W4_9ZZZZ</name>
<dbReference type="Gene3D" id="3.40.30.10">
    <property type="entry name" value="Glutaredoxin"/>
    <property type="match status" value="1"/>
</dbReference>
<keyword evidence="6" id="KW-1133">Transmembrane helix</keyword>
<dbReference type="InterPro" id="IPR012336">
    <property type="entry name" value="Thioredoxin-like_fold"/>
</dbReference>
<dbReference type="EMBL" id="CAFBLW010000002">
    <property type="protein sequence ID" value="CAB4866217.1"/>
    <property type="molecule type" value="Genomic_DNA"/>
</dbReference>
<keyword evidence="2" id="KW-0732">Signal</keyword>
<protein>
    <submittedName>
        <fullName evidence="8">Unannotated protein</fullName>
    </submittedName>
</protein>